<dbReference type="GO" id="GO:0010972">
    <property type="term" value="P:negative regulation of G2/M transition of mitotic cell cycle"/>
    <property type="evidence" value="ECO:0007669"/>
    <property type="project" value="TreeGrafter"/>
</dbReference>
<evidence type="ECO:0000256" key="8">
    <source>
        <dbReference type="ARBA" id="ARBA00023157"/>
    </source>
</evidence>
<feature type="transmembrane region" description="Helical" evidence="14">
    <location>
        <begin position="230"/>
        <end position="252"/>
    </location>
</feature>
<dbReference type="Proteomes" id="UP000504632">
    <property type="component" value="Chromosome 6"/>
</dbReference>
<evidence type="ECO:0000313" key="16">
    <source>
        <dbReference type="Proteomes" id="UP000504632"/>
    </source>
</evidence>
<dbReference type="CTD" id="767740"/>
<dbReference type="GeneID" id="115814988"/>
<dbReference type="PRINTS" id="PR00237">
    <property type="entry name" value="GPCRRHODOPSN"/>
</dbReference>
<keyword evidence="8" id="KW-1015">Disulfide bond</keyword>
<gene>
    <name evidence="17" type="primary">gpr184</name>
</gene>
<keyword evidence="7 14" id="KW-0472">Membrane</keyword>
<name>A0A6J2VPW0_CHACN</name>
<accession>A0A6J2VPW0</accession>
<evidence type="ECO:0000256" key="2">
    <source>
        <dbReference type="ARBA" id="ARBA00010663"/>
    </source>
</evidence>
<keyword evidence="5 14" id="KW-1133">Transmembrane helix</keyword>
<evidence type="ECO:0000256" key="5">
    <source>
        <dbReference type="ARBA" id="ARBA00022989"/>
    </source>
</evidence>
<dbReference type="RefSeq" id="XP_030633819.1">
    <property type="nucleotide sequence ID" value="XM_030777959.1"/>
</dbReference>
<feature type="transmembrane region" description="Helical" evidence="14">
    <location>
        <begin position="189"/>
        <end position="210"/>
    </location>
</feature>
<dbReference type="Gene3D" id="1.20.1070.10">
    <property type="entry name" value="Rhodopsin 7-helix transmembrane proteins"/>
    <property type="match status" value="1"/>
</dbReference>
<dbReference type="GO" id="GO:0004930">
    <property type="term" value="F:G protein-coupled receptor activity"/>
    <property type="evidence" value="ECO:0007669"/>
    <property type="project" value="UniProtKB-KW"/>
</dbReference>
<feature type="region of interest" description="Disordered" evidence="13">
    <location>
        <begin position="315"/>
        <end position="336"/>
    </location>
</feature>
<proteinExistence type="inferred from homology"/>
<comment type="subcellular location">
    <subcellularLocation>
        <location evidence="1">Cell membrane</location>
        <topology evidence="1">Multi-pass membrane protein</topology>
    </subcellularLocation>
</comment>
<comment type="similarity">
    <text evidence="2 12">Belongs to the G-protein coupled receptor 1 family.</text>
</comment>
<dbReference type="GO" id="GO:0005886">
    <property type="term" value="C:plasma membrane"/>
    <property type="evidence" value="ECO:0007669"/>
    <property type="project" value="UniProtKB-SubCell"/>
</dbReference>
<evidence type="ECO:0000256" key="1">
    <source>
        <dbReference type="ARBA" id="ARBA00004651"/>
    </source>
</evidence>
<feature type="transmembrane region" description="Helical" evidence="14">
    <location>
        <begin position="139"/>
        <end position="160"/>
    </location>
</feature>
<evidence type="ECO:0000256" key="10">
    <source>
        <dbReference type="ARBA" id="ARBA00023180"/>
    </source>
</evidence>
<dbReference type="AlphaFoldDB" id="A0A6J2VPW0"/>
<feature type="transmembrane region" description="Helical" evidence="14">
    <location>
        <begin position="26"/>
        <end position="48"/>
    </location>
</feature>
<dbReference type="PANTHER" id="PTHR24234">
    <property type="entry name" value="LYSOPHOSPHATIDIC ACID RECEPTOR 5/SPHINGOSYLPHOSPHORYLCHOLINE RECEPTOR"/>
    <property type="match status" value="1"/>
</dbReference>
<dbReference type="SUPFAM" id="SSF81321">
    <property type="entry name" value="Family A G protein-coupled receptor-like"/>
    <property type="match status" value="1"/>
</dbReference>
<dbReference type="Pfam" id="PF00001">
    <property type="entry name" value="7tm_1"/>
    <property type="match status" value="1"/>
</dbReference>
<sequence length="336" mass="38171">MNKTNETSSNHTCVTIGASPISDLLMAIYILAFTLGLVFNLITIGPIVQQIQSKNVLGVYLLNLSISDLLYVFTMPLWIYYYSNDHKWDLGQYVCSLAGFFYYTNMYLSIYLLCCISVDRCLAVTYPLRSKSFRQMRHAWAVCLILVFVVLSLHLVVLYMDNLKDPLDDRGQRCYETFPITGHLATINLLRVCMGFLIPLLILGVSYWRILIKVWRSSGADTQIKRKVKALSVGVISIFTICFAPYHILLLVRSIAFQVMNTEDYCALEQTLHFPFSCTLALSSLNCLVDPLLYVLVSNGVREDMRLCCWGRRESTLSSSGSQNGTRKNTKLTSLY</sequence>
<organism evidence="16 17">
    <name type="scientific">Chanos chanos</name>
    <name type="common">Milkfish</name>
    <name type="synonym">Mugil chanos</name>
    <dbReference type="NCBI Taxonomy" id="29144"/>
    <lineage>
        <taxon>Eukaryota</taxon>
        <taxon>Metazoa</taxon>
        <taxon>Chordata</taxon>
        <taxon>Craniata</taxon>
        <taxon>Vertebrata</taxon>
        <taxon>Euteleostomi</taxon>
        <taxon>Actinopterygii</taxon>
        <taxon>Neopterygii</taxon>
        <taxon>Teleostei</taxon>
        <taxon>Ostariophysi</taxon>
        <taxon>Gonorynchiformes</taxon>
        <taxon>Chanidae</taxon>
        <taxon>Chanos</taxon>
    </lineage>
</organism>
<feature type="transmembrane region" description="Helical" evidence="14">
    <location>
        <begin position="100"/>
        <end position="118"/>
    </location>
</feature>
<keyword evidence="9 12" id="KW-0675">Receptor</keyword>
<protein>
    <submittedName>
        <fullName evidence="17">G protein-coupled receptor 184</fullName>
    </submittedName>
</protein>
<evidence type="ECO:0000256" key="3">
    <source>
        <dbReference type="ARBA" id="ARBA00022475"/>
    </source>
</evidence>
<keyword evidence="3" id="KW-1003">Cell membrane</keyword>
<feature type="transmembrane region" description="Helical" evidence="14">
    <location>
        <begin position="60"/>
        <end position="80"/>
    </location>
</feature>
<keyword evidence="10" id="KW-0325">Glycoprotein</keyword>
<evidence type="ECO:0000256" key="4">
    <source>
        <dbReference type="ARBA" id="ARBA00022692"/>
    </source>
</evidence>
<evidence type="ECO:0000313" key="17">
    <source>
        <dbReference type="RefSeq" id="XP_030633819.1"/>
    </source>
</evidence>
<dbReference type="PANTHER" id="PTHR24234:SF7">
    <property type="entry name" value="G-PROTEIN COUPLED RECEPTOR 132-RELATED"/>
    <property type="match status" value="1"/>
</dbReference>
<evidence type="ECO:0000256" key="11">
    <source>
        <dbReference type="ARBA" id="ARBA00023224"/>
    </source>
</evidence>
<evidence type="ECO:0000256" key="12">
    <source>
        <dbReference type="RuleBase" id="RU000688"/>
    </source>
</evidence>
<dbReference type="GO" id="GO:0000082">
    <property type="term" value="P:G1/S transition of mitotic cell cycle"/>
    <property type="evidence" value="ECO:0007669"/>
    <property type="project" value="TreeGrafter"/>
</dbReference>
<evidence type="ECO:0000256" key="13">
    <source>
        <dbReference type="SAM" id="MobiDB-lite"/>
    </source>
</evidence>
<feature type="domain" description="G-protein coupled receptors family 1 profile" evidence="15">
    <location>
        <begin position="39"/>
        <end position="294"/>
    </location>
</feature>
<keyword evidence="11 12" id="KW-0807">Transducer</keyword>
<dbReference type="PROSITE" id="PS00237">
    <property type="entry name" value="G_PROTEIN_RECEP_F1_1"/>
    <property type="match status" value="1"/>
</dbReference>
<dbReference type="InterPro" id="IPR000276">
    <property type="entry name" value="GPCR_Rhodpsn"/>
</dbReference>
<dbReference type="InParanoid" id="A0A6J2VPW0"/>
<dbReference type="InterPro" id="IPR017452">
    <property type="entry name" value="GPCR_Rhodpsn_7TM"/>
</dbReference>
<keyword evidence="6 12" id="KW-0297">G-protein coupled receptor</keyword>
<dbReference type="PROSITE" id="PS50262">
    <property type="entry name" value="G_PROTEIN_RECEP_F1_2"/>
    <property type="match status" value="1"/>
</dbReference>
<evidence type="ECO:0000256" key="7">
    <source>
        <dbReference type="ARBA" id="ARBA00023136"/>
    </source>
</evidence>
<dbReference type="OrthoDB" id="6021389at2759"/>
<evidence type="ECO:0000256" key="9">
    <source>
        <dbReference type="ARBA" id="ARBA00023170"/>
    </source>
</evidence>
<reference evidence="17" key="1">
    <citation type="submission" date="2025-08" db="UniProtKB">
        <authorList>
            <consortium name="RefSeq"/>
        </authorList>
    </citation>
    <scope>IDENTIFICATION</scope>
</reference>
<dbReference type="FunFam" id="1.20.1070.10:FF:000065">
    <property type="entry name" value="G-protein coupled receptor 4"/>
    <property type="match status" value="1"/>
</dbReference>
<evidence type="ECO:0000259" key="15">
    <source>
        <dbReference type="PROSITE" id="PS50262"/>
    </source>
</evidence>
<evidence type="ECO:0000256" key="14">
    <source>
        <dbReference type="SAM" id="Phobius"/>
    </source>
</evidence>
<keyword evidence="16" id="KW-1185">Reference proteome</keyword>
<evidence type="ECO:0000256" key="6">
    <source>
        <dbReference type="ARBA" id="ARBA00023040"/>
    </source>
</evidence>
<keyword evidence="4 12" id="KW-0812">Transmembrane</keyword>
<dbReference type="PRINTS" id="PR01157">
    <property type="entry name" value="P2YPURNOCPTR"/>
</dbReference>
<feature type="compositionally biased region" description="Polar residues" evidence="13">
    <location>
        <begin position="316"/>
        <end position="336"/>
    </location>
</feature>